<dbReference type="PANTHER" id="PTHR36335">
    <property type="entry name" value="CHAPERONE DNAJ-DOMAIN SUPERFAMILY PROTEIN"/>
    <property type="match status" value="1"/>
</dbReference>
<evidence type="ECO:0000256" key="2">
    <source>
        <dbReference type="SAM" id="MobiDB-lite"/>
    </source>
</evidence>
<dbReference type="PROSITE" id="PS50076">
    <property type="entry name" value="DNAJ_2"/>
    <property type="match status" value="1"/>
</dbReference>
<dbReference type="Proteomes" id="UP000655225">
    <property type="component" value="Unassembled WGS sequence"/>
</dbReference>
<protein>
    <recommendedName>
        <fullName evidence="3">J domain-containing protein</fullName>
    </recommendedName>
</protein>
<dbReference type="PANTHER" id="PTHR36335:SF1">
    <property type="entry name" value="CHAPERONE DNAJ-DOMAIN SUPERFAMILY PROTEIN"/>
    <property type="match status" value="1"/>
</dbReference>
<dbReference type="Gene3D" id="1.10.287.110">
    <property type="entry name" value="DnaJ domain"/>
    <property type="match status" value="1"/>
</dbReference>
<feature type="compositionally biased region" description="Polar residues" evidence="2">
    <location>
        <begin position="98"/>
        <end position="116"/>
    </location>
</feature>
<evidence type="ECO:0000259" key="3">
    <source>
        <dbReference type="PROSITE" id="PS50076"/>
    </source>
</evidence>
<proteinExistence type="predicted"/>
<name>A0A835DL81_TETSI</name>
<gene>
    <name evidence="4" type="ORF">HHK36_007390</name>
</gene>
<dbReference type="CDD" id="cd06257">
    <property type="entry name" value="DnaJ"/>
    <property type="match status" value="1"/>
</dbReference>
<dbReference type="OrthoDB" id="498970at2759"/>
<evidence type="ECO:0000313" key="5">
    <source>
        <dbReference type="Proteomes" id="UP000655225"/>
    </source>
</evidence>
<feature type="coiled-coil region" evidence="1">
    <location>
        <begin position="592"/>
        <end position="661"/>
    </location>
</feature>
<dbReference type="InterPro" id="IPR036869">
    <property type="entry name" value="J_dom_sf"/>
</dbReference>
<evidence type="ECO:0000256" key="1">
    <source>
        <dbReference type="SAM" id="Coils"/>
    </source>
</evidence>
<dbReference type="InterPro" id="IPR001623">
    <property type="entry name" value="DnaJ_domain"/>
</dbReference>
<organism evidence="4 5">
    <name type="scientific">Tetracentron sinense</name>
    <name type="common">Spur-leaf</name>
    <dbReference type="NCBI Taxonomy" id="13715"/>
    <lineage>
        <taxon>Eukaryota</taxon>
        <taxon>Viridiplantae</taxon>
        <taxon>Streptophyta</taxon>
        <taxon>Embryophyta</taxon>
        <taxon>Tracheophyta</taxon>
        <taxon>Spermatophyta</taxon>
        <taxon>Magnoliopsida</taxon>
        <taxon>Trochodendrales</taxon>
        <taxon>Trochodendraceae</taxon>
        <taxon>Tetracentron</taxon>
    </lineage>
</organism>
<keyword evidence="1" id="KW-0175">Coiled coil</keyword>
<sequence>MSRGQSLSKTQSVRTLERCKTNRKSDNIVFIDIDGDNFHNVITVDVPESLQQTLLGSRKLREDKKLPPGSVISIDDDESSDANSIASGVEGGGDQDSDATSSKGSRTASSQSQNSVESDDECQFIGEIKSPLKLSRCKRTYTRTMASRFCYGLNPISGSLSSECDTSDCELMEDPSGKIREQWIKASLRKKIFEDVLTDQSGPEDRASSSGSQSNSQENVEVENTAYKHAEAPVSSSSSNANDEKENLPTFTVTGDVIVGDTSLKPDGKSSLEDLDQNVEQENPSWYKTQSWEKSQFSHRKAIVHNREDSSFSVNHGRATCRDKEEHIFRGPSLWSTKEQGERRFNYARACFQDKEENIPGEPCIFYAQSGHDEHYDHSKASFQGEKASLGIIKQSEETQFVHEKVNSCDKDEGIRHESSFHNTQFSKSKYERGSFKGKGNPVSGEQSLCNTRPSDERQVNHGIACSVDKVGPVPGETFFCYTQLRGASEDNHERASCRDKEKPVSEEPCLYDSQQDETQLSHGRACFKEVKEPLLESMPNSQPQEERNPLLYASGGDGPPDVQNYMIVEREKLKETDEYKRAAEEEWAYRKQQLQIQAEEAHRLRKRKREQTMRLLEMERRQKQRVEEMRQTLKKDEETINLKEQLRVEVRKELDKLEMKCNDMASLLRGLGIHVEGGFYPFPREVHAAYKQALLRFHPDRASRNDIHQQVEAEEKFKLISRLKEKLLSRS</sequence>
<evidence type="ECO:0000313" key="4">
    <source>
        <dbReference type="EMBL" id="KAF8408243.1"/>
    </source>
</evidence>
<dbReference type="OMA" id="EQHDQTS"/>
<feature type="domain" description="J" evidence="3">
    <location>
        <begin position="667"/>
        <end position="732"/>
    </location>
</feature>
<dbReference type="SUPFAM" id="SSF46565">
    <property type="entry name" value="Chaperone J-domain"/>
    <property type="match status" value="1"/>
</dbReference>
<feature type="region of interest" description="Disordered" evidence="2">
    <location>
        <begin position="196"/>
        <end position="221"/>
    </location>
</feature>
<feature type="region of interest" description="Disordered" evidence="2">
    <location>
        <begin position="56"/>
        <end position="121"/>
    </location>
</feature>
<keyword evidence="5" id="KW-1185">Reference proteome</keyword>
<dbReference type="EMBL" id="JABCRI010000004">
    <property type="protein sequence ID" value="KAF8408243.1"/>
    <property type="molecule type" value="Genomic_DNA"/>
</dbReference>
<dbReference type="AlphaFoldDB" id="A0A835DL81"/>
<accession>A0A835DL81</accession>
<reference evidence="4 5" key="1">
    <citation type="submission" date="2020-04" db="EMBL/GenBank/DDBJ databases">
        <title>Plant Genome Project.</title>
        <authorList>
            <person name="Zhang R.-G."/>
        </authorList>
    </citation>
    <scope>NUCLEOTIDE SEQUENCE [LARGE SCALE GENOMIC DNA]</scope>
    <source>
        <strain evidence="4">YNK0</strain>
        <tissue evidence="4">Leaf</tissue>
    </source>
</reference>
<feature type="compositionally biased region" description="Low complexity" evidence="2">
    <location>
        <begin position="208"/>
        <end position="217"/>
    </location>
</feature>
<comment type="caution">
    <text evidence="4">The sequence shown here is derived from an EMBL/GenBank/DDBJ whole genome shotgun (WGS) entry which is preliminary data.</text>
</comment>